<name>A0A1Y0L2J8_9MOLU</name>
<dbReference type="Pfam" id="PF13518">
    <property type="entry name" value="HTH_28"/>
    <property type="match status" value="1"/>
</dbReference>
<dbReference type="GO" id="GO:0003677">
    <property type="term" value="F:DNA binding"/>
    <property type="evidence" value="ECO:0007669"/>
    <property type="project" value="InterPro"/>
</dbReference>
<dbReference type="SUPFAM" id="SSF46689">
    <property type="entry name" value="Homeodomain-like"/>
    <property type="match status" value="1"/>
</dbReference>
<keyword evidence="1" id="KW-0175">Coiled coil</keyword>
<dbReference type="InterPro" id="IPR036388">
    <property type="entry name" value="WH-like_DNA-bd_sf"/>
</dbReference>
<dbReference type="KEGG" id="scla:SCLARK_001473"/>
<accession>A0A1Y0L2J8</accession>
<evidence type="ECO:0000256" key="1">
    <source>
        <dbReference type="SAM" id="Coils"/>
    </source>
</evidence>
<evidence type="ECO:0000313" key="3">
    <source>
        <dbReference type="EMBL" id="ATX71328.1"/>
    </source>
</evidence>
<organism evidence="3 4">
    <name type="scientific">Spiroplasma clarkii</name>
    <dbReference type="NCBI Taxonomy" id="2139"/>
    <lineage>
        <taxon>Bacteria</taxon>
        <taxon>Bacillati</taxon>
        <taxon>Mycoplasmatota</taxon>
        <taxon>Mollicutes</taxon>
        <taxon>Entomoplasmatales</taxon>
        <taxon>Spiroplasmataceae</taxon>
        <taxon>Spiroplasma</taxon>
    </lineage>
</organism>
<proteinExistence type="predicted"/>
<keyword evidence="4" id="KW-1185">Reference proteome</keyword>
<sequence>MGNYSPKQKEKIILKFRQDKVSVKWFVKSYGITGQTLLNWCKKYDQFGIDGLGLQDSANKEELINLRNENKELKKKNAKLELRDEVWKKIELLISKKK</sequence>
<gene>
    <name evidence="3" type="ORF">SCLAR_v1c10280</name>
</gene>
<feature type="domain" description="Insertion element IS150 protein InsJ-like helix-turn-helix" evidence="2">
    <location>
        <begin position="8"/>
        <end position="52"/>
    </location>
</feature>
<feature type="coiled-coil region" evidence="1">
    <location>
        <begin position="56"/>
        <end position="83"/>
    </location>
</feature>
<evidence type="ECO:0000313" key="4">
    <source>
        <dbReference type="Proteomes" id="UP000231179"/>
    </source>
</evidence>
<dbReference type="Proteomes" id="UP000231179">
    <property type="component" value="Chromosome"/>
</dbReference>
<evidence type="ECO:0000259" key="2">
    <source>
        <dbReference type="Pfam" id="PF13518"/>
    </source>
</evidence>
<dbReference type="InterPro" id="IPR055247">
    <property type="entry name" value="InsJ-like_HTH"/>
</dbReference>
<dbReference type="OrthoDB" id="390244at2"/>
<reference evidence="3 4" key="1">
    <citation type="submission" date="2017-11" db="EMBL/GenBank/DDBJ databases">
        <title>Complete genome sequence of Spiroplasma clarkii CN-5 (DSM 19994).</title>
        <authorList>
            <person name="Tsai Y.-M."/>
            <person name="Chang A."/>
            <person name="Lo W.-S."/>
            <person name="Kuo C.-H."/>
        </authorList>
    </citation>
    <scope>NUCLEOTIDE SEQUENCE [LARGE SCALE GENOMIC DNA]</scope>
    <source>
        <strain evidence="3 4">CN-5</strain>
    </source>
</reference>
<dbReference type="GO" id="GO:0006313">
    <property type="term" value="P:DNA transposition"/>
    <property type="evidence" value="ECO:0007669"/>
    <property type="project" value="InterPro"/>
</dbReference>
<dbReference type="Gene3D" id="1.10.10.10">
    <property type="entry name" value="Winged helix-like DNA-binding domain superfamily/Winged helix DNA-binding domain"/>
    <property type="match status" value="1"/>
</dbReference>
<dbReference type="RefSeq" id="WP_100254868.1">
    <property type="nucleotide sequence ID" value="NZ_CP015819.1"/>
</dbReference>
<dbReference type="EMBL" id="CP024870">
    <property type="protein sequence ID" value="ATX71328.1"/>
    <property type="molecule type" value="Genomic_DNA"/>
</dbReference>
<dbReference type="GO" id="GO:0004803">
    <property type="term" value="F:transposase activity"/>
    <property type="evidence" value="ECO:0007669"/>
    <property type="project" value="InterPro"/>
</dbReference>
<dbReference type="AlphaFoldDB" id="A0A1Y0L2J8"/>
<protein>
    <submittedName>
        <fullName evidence="3">Transposase</fullName>
    </submittedName>
</protein>
<dbReference type="InterPro" id="IPR009057">
    <property type="entry name" value="Homeodomain-like_sf"/>
</dbReference>